<proteinExistence type="predicted"/>
<feature type="transmembrane region" description="Helical" evidence="6">
    <location>
        <begin position="9"/>
        <end position="28"/>
    </location>
</feature>
<keyword evidence="2" id="KW-1003">Cell membrane</keyword>
<gene>
    <name evidence="7" type="ORF">L0U88_16360</name>
</gene>
<reference evidence="7 8" key="1">
    <citation type="submission" date="2022-01" db="EMBL/GenBank/DDBJ databases">
        <title>Flavihumibacter sp. nov., isolated from sediment of a river.</title>
        <authorList>
            <person name="Liu H."/>
        </authorList>
    </citation>
    <scope>NUCLEOTIDE SEQUENCE [LARGE SCALE GENOMIC DNA]</scope>
    <source>
        <strain evidence="7 8">RY-1</strain>
    </source>
</reference>
<evidence type="ECO:0000313" key="7">
    <source>
        <dbReference type="EMBL" id="MCF1716216.1"/>
    </source>
</evidence>
<keyword evidence="8" id="KW-1185">Reference proteome</keyword>
<dbReference type="Pfam" id="PF03706">
    <property type="entry name" value="LPG_synthase_TM"/>
    <property type="match status" value="1"/>
</dbReference>
<evidence type="ECO:0000256" key="3">
    <source>
        <dbReference type="ARBA" id="ARBA00022692"/>
    </source>
</evidence>
<feature type="transmembrane region" description="Helical" evidence="6">
    <location>
        <begin position="173"/>
        <end position="192"/>
    </location>
</feature>
<evidence type="ECO:0000256" key="2">
    <source>
        <dbReference type="ARBA" id="ARBA00022475"/>
    </source>
</evidence>
<comment type="subcellular location">
    <subcellularLocation>
        <location evidence="1">Cell membrane</location>
        <topology evidence="1">Multi-pass membrane protein</topology>
    </subcellularLocation>
</comment>
<evidence type="ECO:0000256" key="6">
    <source>
        <dbReference type="SAM" id="Phobius"/>
    </source>
</evidence>
<feature type="transmembrane region" description="Helical" evidence="6">
    <location>
        <begin position="222"/>
        <end position="244"/>
    </location>
</feature>
<dbReference type="Proteomes" id="UP001200145">
    <property type="component" value="Unassembled WGS sequence"/>
</dbReference>
<keyword evidence="5 6" id="KW-0472">Membrane</keyword>
<keyword evidence="3 6" id="KW-0812">Transmembrane</keyword>
<dbReference type="InterPro" id="IPR022791">
    <property type="entry name" value="L-PG_synthase/AglD"/>
</dbReference>
<name>A0ABS9BNN6_9BACT</name>
<dbReference type="RefSeq" id="WP_234867216.1">
    <property type="nucleotide sequence ID" value="NZ_JAKEVY010000004.1"/>
</dbReference>
<feature type="transmembrane region" description="Helical" evidence="6">
    <location>
        <begin position="52"/>
        <end position="69"/>
    </location>
</feature>
<organism evidence="7 8">
    <name type="scientific">Flavihumibacter fluminis</name>
    <dbReference type="NCBI Taxonomy" id="2909236"/>
    <lineage>
        <taxon>Bacteria</taxon>
        <taxon>Pseudomonadati</taxon>
        <taxon>Bacteroidota</taxon>
        <taxon>Chitinophagia</taxon>
        <taxon>Chitinophagales</taxon>
        <taxon>Chitinophagaceae</taxon>
        <taxon>Flavihumibacter</taxon>
    </lineage>
</organism>
<protein>
    <submittedName>
        <fullName evidence="7">Flippase-like domain-containing protein</fullName>
    </submittedName>
</protein>
<evidence type="ECO:0000256" key="1">
    <source>
        <dbReference type="ARBA" id="ARBA00004651"/>
    </source>
</evidence>
<sequence length="338" mass="37673">MVSSKNIKIFLNYWLGPLIFIWLSWSIYRQLSSQPDLTTTWQQMQETLRTEHAWKLIAVVVLMLANWGLEALKWRELLLPLHRISMVKAFKATLAGLAFAVNTPNRIGEYGGRVLYLPEGKRMASVSLTLIGSFSQVLVTLVVGTISLWIWYANYQSVDLPSHWNLQEIWVPALGWLLSFISGAAILLYFRISWVVRAAEKIPGAGKILPVLQVVDHLPVTILLRVLGWSVLRYAVFVIQYILLLQSFNVTDAIGVAAWLISLQFLIMAIIPTIALADIGIRGKLALELFGMISTNQLGIIAAALGIWLINLIGPAIVGSLLIIRIKLVGSGPVKEKK</sequence>
<evidence type="ECO:0000313" key="8">
    <source>
        <dbReference type="Proteomes" id="UP001200145"/>
    </source>
</evidence>
<dbReference type="EMBL" id="JAKEVY010000004">
    <property type="protein sequence ID" value="MCF1716216.1"/>
    <property type="molecule type" value="Genomic_DNA"/>
</dbReference>
<evidence type="ECO:0000256" key="5">
    <source>
        <dbReference type="ARBA" id="ARBA00023136"/>
    </source>
</evidence>
<keyword evidence="4 6" id="KW-1133">Transmembrane helix</keyword>
<evidence type="ECO:0000256" key="4">
    <source>
        <dbReference type="ARBA" id="ARBA00022989"/>
    </source>
</evidence>
<feature type="transmembrane region" description="Helical" evidence="6">
    <location>
        <begin position="298"/>
        <end position="324"/>
    </location>
</feature>
<accession>A0ABS9BNN6</accession>
<comment type="caution">
    <text evidence="7">The sequence shown here is derived from an EMBL/GenBank/DDBJ whole genome shotgun (WGS) entry which is preliminary data.</text>
</comment>
<feature type="transmembrane region" description="Helical" evidence="6">
    <location>
        <begin position="128"/>
        <end position="153"/>
    </location>
</feature>
<feature type="transmembrane region" description="Helical" evidence="6">
    <location>
        <begin position="256"/>
        <end position="277"/>
    </location>
</feature>